<protein>
    <recommendedName>
        <fullName evidence="4">Lipoprotein</fullName>
    </recommendedName>
</protein>
<evidence type="ECO:0008006" key="4">
    <source>
        <dbReference type="Google" id="ProtNLM"/>
    </source>
</evidence>
<dbReference type="PROSITE" id="PS51257">
    <property type="entry name" value="PROKAR_LIPOPROTEIN"/>
    <property type="match status" value="1"/>
</dbReference>
<evidence type="ECO:0000256" key="1">
    <source>
        <dbReference type="SAM" id="MobiDB-lite"/>
    </source>
</evidence>
<dbReference type="InterPro" id="IPR044058">
    <property type="entry name" value="Lipoprotein_23"/>
</dbReference>
<comment type="caution">
    <text evidence="2">The sequence shown here is derived from an EMBL/GenBank/DDBJ whole genome shotgun (WGS) entry which is preliminary data.</text>
</comment>
<dbReference type="Proteomes" id="UP000608522">
    <property type="component" value="Unassembled WGS sequence"/>
</dbReference>
<proteinExistence type="predicted"/>
<reference evidence="3" key="1">
    <citation type="submission" date="2023-07" db="EMBL/GenBank/DDBJ databases">
        <title>Whole genome shotgun sequence of Streptomyces spororaveus NBRC 15456.</title>
        <authorList>
            <person name="Komaki H."/>
            <person name="Tamura T."/>
        </authorList>
    </citation>
    <scope>NUCLEOTIDE SEQUENCE [LARGE SCALE GENOMIC DNA]</scope>
    <source>
        <strain evidence="3">NBRC 15456</strain>
    </source>
</reference>
<sequence length="234" mass="23613">MGRGLVRSATGAIGTGVLAAGLMACGPSESKQTPAGRGVQDPKPAASASASASAGTGTAAGVKAVGSVGGEDTPCRLPVSFDLVQDWKPKAVTHAEDDRFASLFQQGGMTLACEIDAKPAGNIGFLRVWVADEPAAPGDARKVLEAFMAGEKAKGTPVYTDLKAGPAGAALPAVQAAYETDPLDEPKKESAFAAVTPGGEAVVVQLGGLDSGEHDEMLPAFRLAQQSLKAANQR</sequence>
<evidence type="ECO:0000313" key="3">
    <source>
        <dbReference type="Proteomes" id="UP000608522"/>
    </source>
</evidence>
<feature type="region of interest" description="Disordered" evidence="1">
    <location>
        <begin position="28"/>
        <end position="53"/>
    </location>
</feature>
<name>A0ABQ3T338_9ACTN</name>
<evidence type="ECO:0000313" key="2">
    <source>
        <dbReference type="EMBL" id="GHI74806.1"/>
    </source>
</evidence>
<accession>A0ABQ3T338</accession>
<organism evidence="2 3">
    <name type="scientific">Streptomyces spororaveus</name>
    <dbReference type="NCBI Taxonomy" id="284039"/>
    <lineage>
        <taxon>Bacteria</taxon>
        <taxon>Bacillati</taxon>
        <taxon>Actinomycetota</taxon>
        <taxon>Actinomycetes</taxon>
        <taxon>Kitasatosporales</taxon>
        <taxon>Streptomycetaceae</taxon>
        <taxon>Streptomyces</taxon>
    </lineage>
</organism>
<dbReference type="Pfam" id="PF18966">
    <property type="entry name" value="Lipoprotein_23"/>
    <property type="match status" value="1"/>
</dbReference>
<gene>
    <name evidence="2" type="ORF">Sspor_03670</name>
</gene>
<keyword evidence="3" id="KW-1185">Reference proteome</keyword>
<dbReference type="EMBL" id="BNED01000003">
    <property type="protein sequence ID" value="GHI74806.1"/>
    <property type="molecule type" value="Genomic_DNA"/>
</dbReference>